<dbReference type="VEuPathDB" id="ToxoDB:TGRUB_429850"/>
<dbReference type="AlphaFoldDB" id="A0A086M4G0"/>
<accession>A0A086M4G0</accession>
<proteinExistence type="predicted"/>
<evidence type="ECO:0000313" key="1">
    <source>
        <dbReference type="EMBL" id="KFG63778.1"/>
    </source>
</evidence>
<reference evidence="1 2" key="1">
    <citation type="submission" date="2014-05" db="EMBL/GenBank/DDBJ databases">
        <authorList>
            <person name="Sibley D."/>
            <person name="Venepally P."/>
            <person name="Karamycheva S."/>
            <person name="Hadjithomas M."/>
            <person name="Khan A."/>
            <person name="Brunk B."/>
            <person name="Roos D."/>
            <person name="Caler E."/>
            <person name="Lorenzi H."/>
        </authorList>
    </citation>
    <scope>NUCLEOTIDE SEQUENCE [LARGE SCALE GENOMIC DNA]</scope>
    <source>
        <strain evidence="1 2">RUB</strain>
    </source>
</reference>
<sequence length="125" mass="13753">MPALCRGGCKRLSSKPRPSRTSDIACDSRLLSLSLARGHEEKRIPSVSSEKSEAPKCLDSLEKATCLCENVLCRRGDTLFVFLLCKKRVSSWCLTSEGTRNSLQGPVSLFMSTAVNATNNPYVHF</sequence>
<organism evidence="1 2">
    <name type="scientific">Toxoplasma gondii RUB</name>
    <dbReference type="NCBI Taxonomy" id="935652"/>
    <lineage>
        <taxon>Eukaryota</taxon>
        <taxon>Sar</taxon>
        <taxon>Alveolata</taxon>
        <taxon>Apicomplexa</taxon>
        <taxon>Conoidasida</taxon>
        <taxon>Coccidia</taxon>
        <taxon>Eucoccidiorida</taxon>
        <taxon>Eimeriorina</taxon>
        <taxon>Sarcocystidae</taxon>
        <taxon>Toxoplasma</taxon>
    </lineage>
</organism>
<comment type="caution">
    <text evidence="1">The sequence shown here is derived from an EMBL/GenBank/DDBJ whole genome shotgun (WGS) entry which is preliminary data.</text>
</comment>
<name>A0A086M4G0_TOXGO</name>
<gene>
    <name evidence="1" type="ORF">TGRUB_429850</name>
</gene>
<dbReference type="Proteomes" id="UP000028834">
    <property type="component" value="Unassembled WGS sequence"/>
</dbReference>
<dbReference type="EMBL" id="AFYV02000851">
    <property type="protein sequence ID" value="KFG63778.1"/>
    <property type="molecule type" value="Genomic_DNA"/>
</dbReference>
<evidence type="ECO:0000313" key="2">
    <source>
        <dbReference type="Proteomes" id="UP000028834"/>
    </source>
</evidence>
<protein>
    <submittedName>
        <fullName evidence="1">Uncharacterized protein</fullName>
    </submittedName>
</protein>